<dbReference type="PANTHER" id="PTHR11161:SF0">
    <property type="entry name" value="O-ACYLTRANSFERASE LIKE PROTEIN"/>
    <property type="match status" value="1"/>
</dbReference>
<protein>
    <recommendedName>
        <fullName evidence="4">Nose resistant-to-fluoxetine protein N-terminal domain-containing protein</fullName>
    </recommendedName>
</protein>
<feature type="transmembrane region" description="Helical" evidence="2">
    <location>
        <begin position="1166"/>
        <end position="1184"/>
    </location>
</feature>
<feature type="transmembrane region" description="Helical" evidence="2">
    <location>
        <begin position="1015"/>
        <end position="1038"/>
    </location>
</feature>
<keyword evidence="2" id="KW-1133">Transmembrane helix</keyword>
<dbReference type="GO" id="GO:0016747">
    <property type="term" value="F:acyltransferase activity, transferring groups other than amino-acyl groups"/>
    <property type="evidence" value="ECO:0007669"/>
    <property type="project" value="InterPro"/>
</dbReference>
<feature type="transmembrane region" description="Helical" evidence="2">
    <location>
        <begin position="608"/>
        <end position="630"/>
    </location>
</feature>
<proteinExistence type="predicted"/>
<keyword evidence="3" id="KW-0732">Signal</keyword>
<reference evidence="5" key="1">
    <citation type="journal article" date="2024" name="Gigascience">
        <title>Chromosome-level genome of the poultry shaft louse Menopon gallinae provides insight into the host-switching and adaptive evolution of parasitic lice.</title>
        <authorList>
            <person name="Xu Y."/>
            <person name="Ma L."/>
            <person name="Liu S."/>
            <person name="Liang Y."/>
            <person name="Liu Q."/>
            <person name="He Z."/>
            <person name="Tian L."/>
            <person name="Duan Y."/>
            <person name="Cai W."/>
            <person name="Li H."/>
            <person name="Song F."/>
        </authorList>
    </citation>
    <scope>NUCLEOTIDE SEQUENCE</scope>
    <source>
        <strain evidence="5">Cailab_2023a</strain>
    </source>
</reference>
<dbReference type="InterPro" id="IPR002656">
    <property type="entry name" value="Acyl_transf_3_dom"/>
</dbReference>
<dbReference type="Pfam" id="PF20146">
    <property type="entry name" value="NRF"/>
    <property type="match status" value="2"/>
</dbReference>
<feature type="region of interest" description="Disordered" evidence="1">
    <location>
        <begin position="1247"/>
        <end position="1274"/>
    </location>
</feature>
<keyword evidence="2" id="KW-0812">Transmembrane</keyword>
<feature type="transmembrane region" description="Helical" evidence="2">
    <location>
        <begin position="467"/>
        <end position="486"/>
    </location>
</feature>
<feature type="chain" id="PRO_5043643513" description="Nose resistant-to-fluoxetine protein N-terminal domain-containing protein" evidence="3">
    <location>
        <begin position="23"/>
        <end position="1274"/>
    </location>
</feature>
<feature type="transmembrane region" description="Helical" evidence="2">
    <location>
        <begin position="880"/>
        <end position="904"/>
    </location>
</feature>
<feature type="transmembrane region" description="Helical" evidence="2">
    <location>
        <begin position="778"/>
        <end position="797"/>
    </location>
</feature>
<feature type="transmembrane region" description="Helical" evidence="2">
    <location>
        <begin position="924"/>
        <end position="943"/>
    </location>
</feature>
<feature type="transmembrane region" description="Helical" evidence="2">
    <location>
        <begin position="1204"/>
        <end position="1222"/>
    </location>
</feature>
<evidence type="ECO:0000256" key="1">
    <source>
        <dbReference type="SAM" id="MobiDB-lite"/>
    </source>
</evidence>
<sequence length="1274" mass="145245">MGNTNIMRNFFIGIFLISPVLSYRQNAWNELEAVLDAPNIRNKFLSLTDIDSQSRCTSDLKKFIQNVGKEDWANRMFDSMEKIPYGFLYGRFHYIGLFDECLSARSEVFKGQHCMVNIYLGEENPDETMMTGPFKLSYGLCLPSTCTANDVQQIIDRLGIPKNITVRVEKENCWTDDPIVLSYEDWIVICFLGTFALIAISSTIFDVMQRRNRTDWKRYELYSSFSLYKNYETLTNISTGPGNIGCLHGVRALTMCWIILGHEYYIALVSPRLNGIIVPQFIKSKSNLLITNALVSVDTFFLLSGFFVSMVFFREISKKKYYDGPVATIHRYIRLTPAYAVMVLIQSTIILQLGRGPVWSEQVKPGVDMCRENWWCGLIYLQNVIAPTCSCLGQSWYLSSDMQMFGMAPLLLFPLLLWRKKGIVIYFLGLAAALTINFAVSFAYSLGPHLLFKRSMDQVKIDYMQSHMRMVPYIIGIGTAYIICGIKSNKITVNLSKHWITIGWLSSIGLCLGSIYGLAFFIDHGFEDRQLESSLYLTFHRLGWSLGIAWVIFACIVGYGGPVNTILSWEGFQFFGKLSYSMFLVHFTVQTCRMGLTQTNYYVDNFNIVTNFFSTFVYSLFFSIPLYLCFELPFINLDREADPDSHCWADLESYINGLKTEKWAQIMFDSIEKLPDGFLYGRNEFLGNFDECLSVRTEWFKGQHCMVDIKLPGKPLIPGLGTMDGLRISYGLCLPSSCKTAEIQQVLNLIQMPDGMNITVDEKCCWTDDPITLSSEDWIVICFLGAVGLIAICSTLFDVLHTRIPIKSTRTELYTSFSLYKNFQQLTKIYTGPDNIGCLHGIRTLSMCWVILGHEYITRLFGPLINMPIFFTYMTSKSKIFVTNAFVSVDTFFLLSGFLATLVFFREISKKKSFDVPLSILHRYIRITPPFAAMVLIQSTLLMKMGKGPLWNSRIGQSVEMCRDNWWPGLIYLQNFIAPNSTCLGQSWYLSSDMQMFWLAPILLYPLLLWRKIGIVAYCVGLAAALITNFAVSFEYGLGPGIFFTTSPKQFNTDYVQTYMRLAPYIVGMGLGYIVCGVKAKKIRVNLSKMWIVLGWLLSAGLCLGSLYGIVYFIDNGLQDKQWESSSYLTFHRLGWALGLSWVIFACIVGYGGPVNVILSWNPFQFFGKLSYSMFLVHFTIQTYVSATSRTNTYADDFPIVTNYFSTLAYSLIFSIPLYLLFEAPFGNLDKYFLRDMKIFPYPRPRATETAKDEPERGVDNKAFVESTAKPDPV</sequence>
<gene>
    <name evidence="5" type="ORF">PYX00_005651</name>
</gene>
<dbReference type="EMBL" id="JARGDH010000003">
    <property type="protein sequence ID" value="KAL0272821.1"/>
    <property type="molecule type" value="Genomic_DNA"/>
</dbReference>
<dbReference type="PANTHER" id="PTHR11161">
    <property type="entry name" value="O-ACYLTRANSFERASE"/>
    <property type="match status" value="1"/>
</dbReference>
<dbReference type="Pfam" id="PF01757">
    <property type="entry name" value="Acyl_transf_3"/>
    <property type="match status" value="2"/>
</dbReference>
<feature type="transmembrane region" description="Helical" evidence="2">
    <location>
        <begin position="1134"/>
        <end position="1159"/>
    </location>
</feature>
<feature type="transmembrane region" description="Helical" evidence="2">
    <location>
        <begin position="289"/>
        <end position="312"/>
    </location>
</feature>
<feature type="transmembrane region" description="Helical" evidence="2">
    <location>
        <begin position="1058"/>
        <end position="1078"/>
    </location>
</feature>
<comment type="caution">
    <text evidence="5">The sequence shown here is derived from an EMBL/GenBank/DDBJ whole genome shotgun (WGS) entry which is preliminary data.</text>
</comment>
<accession>A0AAW2HT16</accession>
<feature type="transmembrane region" description="Helical" evidence="2">
    <location>
        <begin position="574"/>
        <end position="596"/>
    </location>
</feature>
<feature type="domain" description="Nose resistant-to-fluoxetine protein N-terminal" evidence="4">
    <location>
        <begin position="644"/>
        <end position="767"/>
    </location>
</feature>
<organism evidence="5">
    <name type="scientific">Menopon gallinae</name>
    <name type="common">poultry shaft louse</name>
    <dbReference type="NCBI Taxonomy" id="328185"/>
    <lineage>
        <taxon>Eukaryota</taxon>
        <taxon>Metazoa</taxon>
        <taxon>Ecdysozoa</taxon>
        <taxon>Arthropoda</taxon>
        <taxon>Hexapoda</taxon>
        <taxon>Insecta</taxon>
        <taxon>Pterygota</taxon>
        <taxon>Neoptera</taxon>
        <taxon>Paraneoptera</taxon>
        <taxon>Psocodea</taxon>
        <taxon>Troctomorpha</taxon>
        <taxon>Phthiraptera</taxon>
        <taxon>Amblycera</taxon>
        <taxon>Menoponidae</taxon>
        <taxon>Menopon</taxon>
    </lineage>
</organism>
<dbReference type="AlphaFoldDB" id="A0AAW2HT16"/>
<name>A0AAW2HT16_9NEOP</name>
<feature type="transmembrane region" description="Helical" evidence="2">
    <location>
        <begin position="988"/>
        <end position="1008"/>
    </location>
</feature>
<evidence type="ECO:0000259" key="4">
    <source>
        <dbReference type="SMART" id="SM00703"/>
    </source>
</evidence>
<feature type="transmembrane region" description="Helical" evidence="2">
    <location>
        <begin position="425"/>
        <end position="447"/>
    </location>
</feature>
<evidence type="ECO:0000256" key="2">
    <source>
        <dbReference type="SAM" id="Phobius"/>
    </source>
</evidence>
<feature type="compositionally biased region" description="Basic and acidic residues" evidence="1">
    <location>
        <begin position="1247"/>
        <end position="1260"/>
    </location>
</feature>
<feature type="transmembrane region" description="Helical" evidence="2">
    <location>
        <begin position="542"/>
        <end position="562"/>
    </location>
</feature>
<dbReference type="InterPro" id="IPR006621">
    <property type="entry name" value="Nose-resist-to-fluoxetine_N"/>
</dbReference>
<dbReference type="InterPro" id="IPR052728">
    <property type="entry name" value="O2_lipid_transport_reg"/>
</dbReference>
<keyword evidence="2" id="KW-0472">Membrane</keyword>
<feature type="domain" description="Nose resistant-to-fluoxetine protein N-terminal" evidence="4">
    <location>
        <begin position="53"/>
        <end position="175"/>
    </location>
</feature>
<feature type="transmembrane region" description="Helical" evidence="2">
    <location>
        <begin position="186"/>
        <end position="208"/>
    </location>
</feature>
<feature type="transmembrane region" description="Helical" evidence="2">
    <location>
        <begin position="498"/>
        <end position="522"/>
    </location>
</feature>
<dbReference type="SMART" id="SM00703">
    <property type="entry name" value="NRF"/>
    <property type="match status" value="2"/>
</dbReference>
<evidence type="ECO:0000256" key="3">
    <source>
        <dbReference type="SAM" id="SignalP"/>
    </source>
</evidence>
<evidence type="ECO:0000313" key="5">
    <source>
        <dbReference type="EMBL" id="KAL0272821.1"/>
    </source>
</evidence>
<feature type="signal peptide" evidence="3">
    <location>
        <begin position="1"/>
        <end position="22"/>
    </location>
</feature>
<feature type="transmembrane region" description="Helical" evidence="2">
    <location>
        <begin position="402"/>
        <end position="418"/>
    </location>
</feature>
<feature type="transmembrane region" description="Helical" evidence="2">
    <location>
        <begin position="332"/>
        <end position="353"/>
    </location>
</feature>
<feature type="transmembrane region" description="Helical" evidence="2">
    <location>
        <begin position="1090"/>
        <end position="1114"/>
    </location>
</feature>